<dbReference type="Gene3D" id="1.10.540.10">
    <property type="entry name" value="Acyl-CoA dehydrogenase/oxidase, N-terminal domain"/>
    <property type="match status" value="1"/>
</dbReference>
<dbReference type="AlphaFoldDB" id="A0A5C5X9N8"/>
<evidence type="ECO:0000313" key="3">
    <source>
        <dbReference type="Proteomes" id="UP000317243"/>
    </source>
</evidence>
<keyword evidence="2" id="KW-0560">Oxidoreductase</keyword>
<dbReference type="PANTHER" id="PTHR43884">
    <property type="entry name" value="ACYL-COA DEHYDROGENASE"/>
    <property type="match status" value="1"/>
</dbReference>
<dbReference type="RefSeq" id="WP_146509817.1">
    <property type="nucleotide sequence ID" value="NZ_SIHI01000001.1"/>
</dbReference>
<dbReference type="SUPFAM" id="SSF56645">
    <property type="entry name" value="Acyl-CoA dehydrogenase NM domain-like"/>
    <property type="match status" value="1"/>
</dbReference>
<dbReference type="InterPro" id="IPR046373">
    <property type="entry name" value="Acyl-CoA_Oxase/DH_mid-dom_sf"/>
</dbReference>
<dbReference type="GO" id="GO:0003995">
    <property type="term" value="F:acyl-CoA dehydrogenase activity"/>
    <property type="evidence" value="ECO:0007669"/>
    <property type="project" value="TreeGrafter"/>
</dbReference>
<gene>
    <name evidence="2" type="primary">mmgC</name>
    <name evidence="2" type="ORF">KOR42_24220</name>
</gene>
<comment type="caution">
    <text evidence="2">The sequence shown here is derived from an EMBL/GenBank/DDBJ whole genome shotgun (WGS) entry which is preliminary data.</text>
</comment>
<proteinExistence type="predicted"/>
<dbReference type="Pfam" id="PF02771">
    <property type="entry name" value="Acyl-CoA_dh_N"/>
    <property type="match status" value="1"/>
</dbReference>
<evidence type="ECO:0000259" key="1">
    <source>
        <dbReference type="Pfam" id="PF02771"/>
    </source>
</evidence>
<dbReference type="PANTHER" id="PTHR43884:SF12">
    <property type="entry name" value="ISOVALERYL-COA DEHYDROGENASE, MITOCHONDRIAL-RELATED"/>
    <property type="match status" value="1"/>
</dbReference>
<dbReference type="InterPro" id="IPR013786">
    <property type="entry name" value="AcylCoA_DH/ox_N"/>
</dbReference>
<dbReference type="GO" id="GO:0050660">
    <property type="term" value="F:flavin adenine dinucleotide binding"/>
    <property type="evidence" value="ECO:0007669"/>
    <property type="project" value="InterPro"/>
</dbReference>
<dbReference type="EMBL" id="SIHI01000001">
    <property type="protein sequence ID" value="TWT59033.1"/>
    <property type="molecule type" value="Genomic_DNA"/>
</dbReference>
<dbReference type="Proteomes" id="UP000317243">
    <property type="component" value="Unassembled WGS sequence"/>
</dbReference>
<dbReference type="InterPro" id="IPR009100">
    <property type="entry name" value="AcylCoA_DH/oxidase_NM_dom_sf"/>
</dbReference>
<name>A0A5C5X9N8_9PLAN</name>
<accession>A0A5C5X9N8</accession>
<reference evidence="2 3" key="1">
    <citation type="submission" date="2019-02" db="EMBL/GenBank/DDBJ databases">
        <title>Deep-cultivation of Planctomycetes and their phenomic and genomic characterization uncovers novel biology.</title>
        <authorList>
            <person name="Wiegand S."/>
            <person name="Jogler M."/>
            <person name="Boedeker C."/>
            <person name="Pinto D."/>
            <person name="Vollmers J."/>
            <person name="Rivas-Marin E."/>
            <person name="Kohn T."/>
            <person name="Peeters S.H."/>
            <person name="Heuer A."/>
            <person name="Rast P."/>
            <person name="Oberbeckmann S."/>
            <person name="Bunk B."/>
            <person name="Jeske O."/>
            <person name="Meyerdierks A."/>
            <person name="Storesund J.E."/>
            <person name="Kallscheuer N."/>
            <person name="Luecker S."/>
            <person name="Lage O.M."/>
            <person name="Pohl T."/>
            <person name="Merkel B.J."/>
            <person name="Hornburger P."/>
            <person name="Mueller R.-W."/>
            <person name="Bruemmer F."/>
            <person name="Labrenz M."/>
            <person name="Spormann A.M."/>
            <person name="Op Den Camp H."/>
            <person name="Overmann J."/>
            <person name="Amann R."/>
            <person name="Jetten M.S.M."/>
            <person name="Mascher T."/>
            <person name="Medema M.H."/>
            <person name="Devos D.P."/>
            <person name="Kaster A.-K."/>
            <person name="Ovreas L."/>
            <person name="Rohde M."/>
            <person name="Galperin M.Y."/>
            <person name="Jogler C."/>
        </authorList>
    </citation>
    <scope>NUCLEOTIDE SEQUENCE [LARGE SCALE GENOMIC DNA]</scope>
    <source>
        <strain evidence="2 3">KOR42</strain>
    </source>
</reference>
<dbReference type="OrthoDB" id="248779at2"/>
<keyword evidence="3" id="KW-1185">Reference proteome</keyword>
<dbReference type="EC" id="1.3.99.-" evidence="2"/>
<protein>
    <submittedName>
        <fullName evidence="2">Acyl-CoA dehydrogenase</fullName>
        <ecNumber evidence="2">1.3.99.-</ecNumber>
    </submittedName>
</protein>
<feature type="domain" description="Acyl-CoA dehydrogenase/oxidase N-terminal" evidence="1">
    <location>
        <begin position="8"/>
        <end position="103"/>
    </location>
</feature>
<dbReference type="Gene3D" id="2.40.110.10">
    <property type="entry name" value="Butyryl-CoA Dehydrogenase, subunit A, domain 2"/>
    <property type="match status" value="1"/>
</dbReference>
<organism evidence="2 3">
    <name type="scientific">Thalassoglobus neptunius</name>
    <dbReference type="NCBI Taxonomy" id="1938619"/>
    <lineage>
        <taxon>Bacteria</taxon>
        <taxon>Pseudomonadati</taxon>
        <taxon>Planctomycetota</taxon>
        <taxon>Planctomycetia</taxon>
        <taxon>Planctomycetales</taxon>
        <taxon>Planctomycetaceae</taxon>
        <taxon>Thalassoglobus</taxon>
    </lineage>
</organism>
<sequence>MTKTDLLERLAKSAVDVDRRGTWPDDQIAWLSEAGVMKSVIPEQYGGNRLDTQELTHEYHDLAKACLTTCFILTQRNGACQRIASSPFEEVREALLPSLAKGQQFATVGISHLTTSRQYLKTPPVQVELSEEGVTLNGQIPWVTGASAADWVVTGGTCSDGRQVLVAVPTEHPGVEIQPFVQLMALTASETTSVKLENVTVPKALLIAGPAEAVLSSGAGGAGSVTTSTLALGVISRMVDVIEDQSSRREELVPTVDLLTNEYNTLKKDLFALASSTGKEQPADATAEIRQRCNSLILRMTQAALTMTKGAGYVKGHPVELAIREAMFFLVWSCPANVAQGVLNELACREVSFS</sequence>
<dbReference type="InterPro" id="IPR037069">
    <property type="entry name" value="AcylCoA_DH/ox_N_sf"/>
</dbReference>
<evidence type="ECO:0000313" key="2">
    <source>
        <dbReference type="EMBL" id="TWT59033.1"/>
    </source>
</evidence>